<dbReference type="PANTHER" id="PTHR43737:SF1">
    <property type="entry name" value="DUF1501 DOMAIN-CONTAINING PROTEIN"/>
    <property type="match status" value="1"/>
</dbReference>
<comment type="caution">
    <text evidence="1">The sequence shown here is derived from an EMBL/GenBank/DDBJ whole genome shotgun (WGS) entry which is preliminary data.</text>
</comment>
<protein>
    <recommendedName>
        <fullName evidence="3">DUF1501 domain-containing protein</fullName>
    </recommendedName>
</protein>
<dbReference type="PANTHER" id="PTHR43737">
    <property type="entry name" value="BLL7424 PROTEIN"/>
    <property type="match status" value="1"/>
</dbReference>
<dbReference type="InterPro" id="IPR017850">
    <property type="entry name" value="Alkaline_phosphatase_core_sf"/>
</dbReference>
<dbReference type="EMBL" id="SJPK01000013">
    <property type="protein sequence ID" value="TWT56415.1"/>
    <property type="molecule type" value="Genomic_DNA"/>
</dbReference>
<gene>
    <name evidence="1" type="ORF">CA85_42280</name>
</gene>
<sequence>MNETIPRICNPRLHFSRRLFLGGTGGWMLPTLARRLAIAAEQEPDPGKPPLSVILLWLEGGPSQLETFDPHPDQSSGGDTRAIQSSLKGVSIADTLPRVAEQMHLTTLIRSVVGKEGDHERAIYNIKTGYRPDPTLIHPSVGAVLCDADDAGADIPRHISILPGGSPARGGFLGARFDAFKTGDPLSSVPDVRPRVDEERYRRRLDDLSEILEKQFARRRLVDLQSNRTLQMASTEAARRMMSSDQLSAFEVAQESAVTRDAFGDNPFGRGCLAAARLIEVGVRCVEVTLGGWDTHVNNHALQSSACEQLDPALAALLTRLQQRGLLESTLVVCGGEFGRTPQINPAGGRDHWPHGFSTLLAGGRFRRGYVHGATSAATDATGPDGHVAAPVEIADIHATIHSALGLDPAHEYDTPIGRPIARSEGRVLSECLGDA</sequence>
<reference evidence="1 2" key="1">
    <citation type="submission" date="2019-02" db="EMBL/GenBank/DDBJ databases">
        <title>Deep-cultivation of Planctomycetes and their phenomic and genomic characterization uncovers novel biology.</title>
        <authorList>
            <person name="Wiegand S."/>
            <person name="Jogler M."/>
            <person name="Boedeker C."/>
            <person name="Pinto D."/>
            <person name="Vollmers J."/>
            <person name="Rivas-Marin E."/>
            <person name="Kohn T."/>
            <person name="Peeters S.H."/>
            <person name="Heuer A."/>
            <person name="Rast P."/>
            <person name="Oberbeckmann S."/>
            <person name="Bunk B."/>
            <person name="Jeske O."/>
            <person name="Meyerdierks A."/>
            <person name="Storesund J.E."/>
            <person name="Kallscheuer N."/>
            <person name="Luecker S."/>
            <person name="Lage O.M."/>
            <person name="Pohl T."/>
            <person name="Merkel B.J."/>
            <person name="Hornburger P."/>
            <person name="Mueller R.-W."/>
            <person name="Bruemmer F."/>
            <person name="Labrenz M."/>
            <person name="Spormann A.M."/>
            <person name="Op Den Camp H."/>
            <person name="Overmann J."/>
            <person name="Amann R."/>
            <person name="Jetten M.S.M."/>
            <person name="Mascher T."/>
            <person name="Medema M.H."/>
            <person name="Devos D.P."/>
            <person name="Kaster A.-K."/>
            <person name="Ovreas L."/>
            <person name="Rohde M."/>
            <person name="Galperin M.Y."/>
            <person name="Jogler C."/>
        </authorList>
    </citation>
    <scope>NUCLEOTIDE SEQUENCE [LARGE SCALE GENOMIC DNA]</scope>
    <source>
        <strain evidence="1 2">CA85</strain>
    </source>
</reference>
<name>A0A5C5X2L7_9BACT</name>
<dbReference type="RefSeq" id="WP_146393085.1">
    <property type="nucleotide sequence ID" value="NZ_SJPK01000013.1"/>
</dbReference>
<dbReference type="Gene3D" id="3.40.720.10">
    <property type="entry name" value="Alkaline Phosphatase, subunit A"/>
    <property type="match status" value="1"/>
</dbReference>
<organism evidence="1 2">
    <name type="scientific">Allorhodopirellula solitaria</name>
    <dbReference type="NCBI Taxonomy" id="2527987"/>
    <lineage>
        <taxon>Bacteria</taxon>
        <taxon>Pseudomonadati</taxon>
        <taxon>Planctomycetota</taxon>
        <taxon>Planctomycetia</taxon>
        <taxon>Pirellulales</taxon>
        <taxon>Pirellulaceae</taxon>
        <taxon>Allorhodopirellula</taxon>
    </lineage>
</organism>
<dbReference type="Pfam" id="PF07394">
    <property type="entry name" value="DUF1501"/>
    <property type="match status" value="1"/>
</dbReference>
<dbReference type="Proteomes" id="UP000318053">
    <property type="component" value="Unassembled WGS sequence"/>
</dbReference>
<dbReference type="AlphaFoldDB" id="A0A5C5X2L7"/>
<evidence type="ECO:0000313" key="2">
    <source>
        <dbReference type="Proteomes" id="UP000318053"/>
    </source>
</evidence>
<dbReference type="InterPro" id="IPR010869">
    <property type="entry name" value="DUF1501"/>
</dbReference>
<evidence type="ECO:0000313" key="1">
    <source>
        <dbReference type="EMBL" id="TWT56415.1"/>
    </source>
</evidence>
<proteinExistence type="predicted"/>
<accession>A0A5C5X2L7</accession>
<evidence type="ECO:0008006" key="3">
    <source>
        <dbReference type="Google" id="ProtNLM"/>
    </source>
</evidence>
<dbReference type="OrthoDB" id="127333at2"/>
<keyword evidence="2" id="KW-1185">Reference proteome</keyword>
<dbReference type="SUPFAM" id="SSF53649">
    <property type="entry name" value="Alkaline phosphatase-like"/>
    <property type="match status" value="1"/>
</dbReference>